<dbReference type="AlphaFoldDB" id="A0A255XP23"/>
<dbReference type="GO" id="GO:0071973">
    <property type="term" value="P:bacterial-type flagellum-dependent cell motility"/>
    <property type="evidence" value="ECO:0007669"/>
    <property type="project" value="InterPro"/>
</dbReference>
<evidence type="ECO:0000259" key="8">
    <source>
        <dbReference type="Pfam" id="PF00460"/>
    </source>
</evidence>
<evidence type="ECO:0000256" key="1">
    <source>
        <dbReference type="ARBA" id="ARBA00004117"/>
    </source>
</evidence>
<reference evidence="9 10" key="1">
    <citation type="submission" date="2017-07" db="EMBL/GenBank/DDBJ databases">
        <title>Elstera cyanobacteriorum sp. nov., a novel bacterium isolated from cyanobacterial aggregates in a eutrophic lake.</title>
        <authorList>
            <person name="Cai H."/>
        </authorList>
    </citation>
    <scope>NUCLEOTIDE SEQUENCE [LARGE SCALE GENOMIC DNA]</scope>
    <source>
        <strain evidence="9 10">TH019</strain>
    </source>
</reference>
<evidence type="ECO:0000313" key="10">
    <source>
        <dbReference type="Proteomes" id="UP000216361"/>
    </source>
</evidence>
<feature type="domain" description="Flagellar basal body rod protein N-terminal" evidence="8">
    <location>
        <begin position="21"/>
        <end position="39"/>
    </location>
</feature>
<sequence length="135" mass="15548">MSDDKINLMQLMSKRMDYLAERHKVISQNVANADTPNYRARDLRQQNFTQALKDANNRQPLAMTQPNHLAPVSPQTKFAVDKDKKPYETSLDKNSVVLEEQMMKMSQNQSDYTLNAELYNRYTSMAKMALSRGGQ</sequence>
<organism evidence="9 10">
    <name type="scientific">Elstera cyanobacteriorum</name>
    <dbReference type="NCBI Taxonomy" id="2022747"/>
    <lineage>
        <taxon>Bacteria</taxon>
        <taxon>Pseudomonadati</taxon>
        <taxon>Pseudomonadota</taxon>
        <taxon>Alphaproteobacteria</taxon>
        <taxon>Rhodospirillales</taxon>
        <taxon>Rhodospirillaceae</taxon>
        <taxon>Elstera</taxon>
    </lineage>
</organism>
<evidence type="ECO:0000256" key="4">
    <source>
        <dbReference type="ARBA" id="ARBA00023143"/>
    </source>
</evidence>
<proteinExistence type="inferred from homology"/>
<keyword evidence="9" id="KW-0966">Cell projection</keyword>
<comment type="similarity">
    <text evidence="2 6">Belongs to the flagella basal body rod proteins family.</text>
</comment>
<accession>A0A255XP23</accession>
<dbReference type="Pfam" id="PF00460">
    <property type="entry name" value="Flg_bb_rod"/>
    <property type="match status" value="1"/>
</dbReference>
<dbReference type="InterPro" id="IPR006300">
    <property type="entry name" value="FlgB"/>
</dbReference>
<dbReference type="GO" id="GO:0030694">
    <property type="term" value="C:bacterial-type flagellum basal body, rod"/>
    <property type="evidence" value="ECO:0007669"/>
    <property type="project" value="InterPro"/>
</dbReference>
<dbReference type="RefSeq" id="WP_094408996.1">
    <property type="nucleotide sequence ID" value="NZ_BMJZ01000001.1"/>
</dbReference>
<keyword evidence="9" id="KW-0969">Cilium</keyword>
<keyword evidence="9" id="KW-0282">Flagellum</keyword>
<evidence type="ECO:0000313" key="9">
    <source>
        <dbReference type="EMBL" id="OYQ18733.1"/>
    </source>
</evidence>
<dbReference type="NCBIfam" id="TIGR01396">
    <property type="entry name" value="FlgB"/>
    <property type="match status" value="1"/>
</dbReference>
<dbReference type="InterPro" id="IPR001444">
    <property type="entry name" value="Flag_bb_rod_N"/>
</dbReference>
<gene>
    <name evidence="9" type="primary">flgB</name>
    <name evidence="9" type="ORF">CHR90_10770</name>
</gene>
<keyword evidence="4 6" id="KW-0975">Bacterial flagellum</keyword>
<dbReference type="EMBL" id="NOXS01000032">
    <property type="protein sequence ID" value="OYQ18733.1"/>
    <property type="molecule type" value="Genomic_DNA"/>
</dbReference>
<dbReference type="Proteomes" id="UP000216361">
    <property type="component" value="Unassembled WGS sequence"/>
</dbReference>
<protein>
    <recommendedName>
        <fullName evidence="3 6">Flagellar basal body rod protein FlgB</fullName>
    </recommendedName>
</protein>
<comment type="function">
    <text evidence="5 6">Structural component of flagellum, the bacterial motility apparatus. Part of the rod structure of flagellar basal body.</text>
</comment>
<keyword evidence="10" id="KW-1185">Reference proteome</keyword>
<evidence type="ECO:0000256" key="2">
    <source>
        <dbReference type="ARBA" id="ARBA00009677"/>
    </source>
</evidence>
<name>A0A255XP23_9PROT</name>
<feature type="region of interest" description="Disordered" evidence="7">
    <location>
        <begin position="63"/>
        <end position="86"/>
    </location>
</feature>
<comment type="caution">
    <text evidence="9">The sequence shown here is derived from an EMBL/GenBank/DDBJ whole genome shotgun (WGS) entry which is preliminary data.</text>
</comment>
<dbReference type="PIRSF" id="PIRSF002889">
    <property type="entry name" value="Rod_FlgB"/>
    <property type="match status" value="1"/>
</dbReference>
<evidence type="ECO:0000256" key="5">
    <source>
        <dbReference type="ARBA" id="ARBA00024934"/>
    </source>
</evidence>
<evidence type="ECO:0000256" key="3">
    <source>
        <dbReference type="ARBA" id="ARBA00014376"/>
    </source>
</evidence>
<comment type="subunit">
    <text evidence="6">The basal body constitutes a major portion of the flagellar organelle and consists of a number of rings mounted on a central rod.</text>
</comment>
<comment type="subcellular location">
    <subcellularLocation>
        <location evidence="1 6">Bacterial flagellum basal body</location>
    </subcellularLocation>
</comment>
<evidence type="ECO:0000256" key="6">
    <source>
        <dbReference type="PIRNR" id="PIRNR002889"/>
    </source>
</evidence>
<dbReference type="OrthoDB" id="9788334at2"/>
<evidence type="ECO:0000256" key="7">
    <source>
        <dbReference type="SAM" id="MobiDB-lite"/>
    </source>
</evidence>